<dbReference type="RefSeq" id="WP_188615191.1">
    <property type="nucleotide sequence ID" value="NZ_BMJT01000007.1"/>
</dbReference>
<keyword evidence="2" id="KW-0472">Membrane</keyword>
<keyword evidence="2" id="KW-1133">Transmembrane helix</keyword>
<feature type="transmembrane region" description="Helical" evidence="2">
    <location>
        <begin position="12"/>
        <end position="29"/>
    </location>
</feature>
<dbReference type="InterPro" id="IPR032816">
    <property type="entry name" value="VTT_dom"/>
</dbReference>
<proteinExistence type="inferred from homology"/>
<evidence type="ECO:0000256" key="2">
    <source>
        <dbReference type="SAM" id="Phobius"/>
    </source>
</evidence>
<feature type="transmembrane region" description="Helical" evidence="2">
    <location>
        <begin position="49"/>
        <end position="71"/>
    </location>
</feature>
<dbReference type="Proteomes" id="UP000616608">
    <property type="component" value="Unassembled WGS sequence"/>
</dbReference>
<reference evidence="4" key="1">
    <citation type="journal article" date="2014" name="Int. J. Syst. Evol. Microbiol.">
        <title>Complete genome sequence of Corynebacterium casei LMG S-19264T (=DSM 44701T), isolated from a smear-ripened cheese.</title>
        <authorList>
            <consortium name="US DOE Joint Genome Institute (JGI-PGF)"/>
            <person name="Walter F."/>
            <person name="Albersmeier A."/>
            <person name="Kalinowski J."/>
            <person name="Ruckert C."/>
        </authorList>
    </citation>
    <scope>NUCLEOTIDE SEQUENCE</scope>
    <source>
        <strain evidence="4">CGMCC 1.15760</strain>
    </source>
</reference>
<dbReference type="AlphaFoldDB" id="A0A917G7Z9"/>
<reference evidence="4" key="2">
    <citation type="submission" date="2020-09" db="EMBL/GenBank/DDBJ databases">
        <authorList>
            <person name="Sun Q."/>
            <person name="Zhou Y."/>
        </authorList>
    </citation>
    <scope>NUCLEOTIDE SEQUENCE</scope>
    <source>
        <strain evidence="4">CGMCC 1.15760</strain>
    </source>
</reference>
<dbReference type="EMBL" id="BMJT01000007">
    <property type="protein sequence ID" value="GGG27735.1"/>
    <property type="molecule type" value="Genomic_DNA"/>
</dbReference>
<feature type="domain" description="VTT" evidence="3">
    <location>
        <begin position="29"/>
        <end position="155"/>
    </location>
</feature>
<feature type="transmembrane region" description="Helical" evidence="2">
    <location>
        <begin position="135"/>
        <end position="153"/>
    </location>
</feature>
<evidence type="ECO:0000259" key="3">
    <source>
        <dbReference type="Pfam" id="PF09335"/>
    </source>
</evidence>
<keyword evidence="2" id="KW-0812">Transmembrane</keyword>
<comment type="similarity">
    <text evidence="1">Belongs to the DedA family.</text>
</comment>
<evidence type="ECO:0000313" key="5">
    <source>
        <dbReference type="Proteomes" id="UP000616608"/>
    </source>
</evidence>
<comment type="caution">
    <text evidence="4">The sequence shown here is derived from an EMBL/GenBank/DDBJ whole genome shotgun (WGS) entry which is preliminary data.</text>
</comment>
<evidence type="ECO:0000256" key="1">
    <source>
        <dbReference type="ARBA" id="ARBA00010792"/>
    </source>
</evidence>
<evidence type="ECO:0000313" key="4">
    <source>
        <dbReference type="EMBL" id="GGG27735.1"/>
    </source>
</evidence>
<protein>
    <submittedName>
        <fullName evidence="4">Membrane protein YbfM</fullName>
    </submittedName>
</protein>
<accession>A0A917G7Z9</accession>
<name>A0A917G7Z9_9BACI</name>
<sequence length="161" mass="18049">MGTVENLIMDYGYFALYGILALGIIGLPVPDEILMTFVGYLTSTHVMSFTIALIVSILGSITGMMVSYTIGRKVGKPFLLKYGKYVKLTEKRIDKVENWFNRYGPWTINIGYFIPGFRHVTSYIAGTSGMNQRKYIIFASIGAVIWCVTFLIIGHKVGVHF</sequence>
<organism evidence="4 5">
    <name type="scientific">Lysinibacillus alkalisoli</name>
    <dbReference type="NCBI Taxonomy" id="1911548"/>
    <lineage>
        <taxon>Bacteria</taxon>
        <taxon>Bacillati</taxon>
        <taxon>Bacillota</taxon>
        <taxon>Bacilli</taxon>
        <taxon>Bacillales</taxon>
        <taxon>Bacillaceae</taxon>
        <taxon>Lysinibacillus</taxon>
    </lineage>
</organism>
<dbReference type="InterPro" id="IPR051311">
    <property type="entry name" value="DedA_domain"/>
</dbReference>
<dbReference type="GO" id="GO:0005886">
    <property type="term" value="C:plasma membrane"/>
    <property type="evidence" value="ECO:0007669"/>
    <property type="project" value="TreeGrafter"/>
</dbReference>
<dbReference type="PANTHER" id="PTHR42709:SF9">
    <property type="entry name" value="ALKALINE PHOSPHATASE LIKE PROTEIN"/>
    <property type="match status" value="1"/>
</dbReference>
<gene>
    <name evidence="4" type="primary">ybfM</name>
    <name evidence="4" type="ORF">GCM10007425_22890</name>
</gene>
<keyword evidence="5" id="KW-1185">Reference proteome</keyword>
<dbReference type="Pfam" id="PF09335">
    <property type="entry name" value="VTT_dom"/>
    <property type="match status" value="1"/>
</dbReference>
<dbReference type="PANTHER" id="PTHR42709">
    <property type="entry name" value="ALKALINE PHOSPHATASE LIKE PROTEIN"/>
    <property type="match status" value="1"/>
</dbReference>